<comment type="similarity">
    <text evidence="1 4 5">Belongs to the bacterial ribosomal protein bL21 family.</text>
</comment>
<dbReference type="NCBIfam" id="NF008916">
    <property type="entry name" value="PRK12278.1-4"/>
    <property type="match status" value="1"/>
</dbReference>
<keyword evidence="4 5" id="KW-0694">RNA-binding</keyword>
<dbReference type="GO" id="GO:1990904">
    <property type="term" value="C:ribonucleoprotein complex"/>
    <property type="evidence" value="ECO:0007669"/>
    <property type="project" value="UniProtKB-KW"/>
</dbReference>
<feature type="compositionally biased region" description="Basic and acidic residues" evidence="6">
    <location>
        <begin position="118"/>
        <end position="139"/>
    </location>
</feature>
<dbReference type="PANTHER" id="PTHR21349">
    <property type="entry name" value="50S RIBOSOMAL PROTEIN L21"/>
    <property type="match status" value="1"/>
</dbReference>
<comment type="subunit">
    <text evidence="4">Part of the 50S ribosomal subunit. Contacts protein L20.</text>
</comment>
<dbReference type="Pfam" id="PF14520">
    <property type="entry name" value="HHH_5"/>
    <property type="match status" value="1"/>
</dbReference>
<dbReference type="InterPro" id="IPR028909">
    <property type="entry name" value="bL21-like"/>
</dbReference>
<dbReference type="STRING" id="1514904.SU32_16430"/>
<keyword evidence="4 5" id="KW-0699">rRNA-binding</keyword>
<evidence type="ECO:0000256" key="6">
    <source>
        <dbReference type="SAM" id="MobiDB-lite"/>
    </source>
</evidence>
<dbReference type="Proteomes" id="UP000038011">
    <property type="component" value="Unassembled WGS sequence"/>
</dbReference>
<organism evidence="7 8">
    <name type="scientific">Ahrensia marina</name>
    <dbReference type="NCBI Taxonomy" id="1514904"/>
    <lineage>
        <taxon>Bacteria</taxon>
        <taxon>Pseudomonadati</taxon>
        <taxon>Pseudomonadota</taxon>
        <taxon>Alphaproteobacteria</taxon>
        <taxon>Hyphomicrobiales</taxon>
        <taxon>Ahrensiaceae</taxon>
        <taxon>Ahrensia</taxon>
    </lineage>
</organism>
<dbReference type="GO" id="GO:0019843">
    <property type="term" value="F:rRNA binding"/>
    <property type="evidence" value="ECO:0007669"/>
    <property type="project" value="UniProtKB-UniRule"/>
</dbReference>
<comment type="caution">
    <text evidence="7">The sequence shown here is derived from an EMBL/GenBank/DDBJ whole genome shotgun (WGS) entry which is preliminary data.</text>
</comment>
<evidence type="ECO:0000313" key="7">
    <source>
        <dbReference type="EMBL" id="KPA99947.1"/>
    </source>
</evidence>
<name>A0A0N0E6E7_9HYPH</name>
<evidence type="ECO:0000256" key="2">
    <source>
        <dbReference type="ARBA" id="ARBA00022980"/>
    </source>
</evidence>
<dbReference type="GO" id="GO:0000166">
    <property type="term" value="F:nucleotide binding"/>
    <property type="evidence" value="ECO:0007669"/>
    <property type="project" value="InterPro"/>
</dbReference>
<keyword evidence="2 4" id="KW-0689">Ribosomal protein</keyword>
<dbReference type="NCBIfam" id="TIGR00061">
    <property type="entry name" value="L21"/>
    <property type="match status" value="1"/>
</dbReference>
<gene>
    <name evidence="4" type="primary">rplU</name>
    <name evidence="7" type="ORF">SU32_16430</name>
</gene>
<dbReference type="InterPro" id="IPR001787">
    <property type="entry name" value="Ribosomal_bL21"/>
</dbReference>
<protein>
    <recommendedName>
        <fullName evidence="4">Large ribosomal subunit protein bL21</fullName>
    </recommendedName>
</protein>
<dbReference type="GO" id="GO:0003735">
    <property type="term" value="F:structural constituent of ribosome"/>
    <property type="evidence" value="ECO:0007669"/>
    <property type="project" value="InterPro"/>
</dbReference>
<reference evidence="7 8" key="1">
    <citation type="submission" date="2015-01" db="EMBL/GenBank/DDBJ databases">
        <title>Ahrensia donghaiensis sp. nov., a novel dimethylsulphoniopropionate-cleavage bacterium isolated from seawater and emended descriptions of the genus Ahrensia and Ahrensia kielensis.</title>
        <authorList>
            <person name="Liu J."/>
        </authorList>
    </citation>
    <scope>NUCLEOTIDE SEQUENCE [LARGE SCALE GENOMIC DNA]</scope>
    <source>
        <strain evidence="7 8">LZD062</strain>
    </source>
</reference>
<dbReference type="AlphaFoldDB" id="A0A0N0E6E7"/>
<keyword evidence="8" id="KW-1185">Reference proteome</keyword>
<dbReference type="InterPro" id="IPR036164">
    <property type="entry name" value="bL21-like_sf"/>
</dbReference>
<evidence type="ECO:0000313" key="8">
    <source>
        <dbReference type="Proteomes" id="UP000038011"/>
    </source>
</evidence>
<sequence>MFAVIKTGGKQYRVSADDVFKVERLDAEEGAQVEFSNVLMVGNGAEVTIGAPEVDGATVVAEVVEQGRGRKVIAFKKRRRQNSRRKRGHRQYETTVRITEILTDGAKPSKKAAAKSAAKKEAAPKKAETKAAPKKEAKADAAASSAPLFTAPDGDADKLTDIKGIGPVAEKQLNEQGITTFAQIAALTKAEIEKVDEYMPFSADQISDWQAQAKELIKG</sequence>
<dbReference type="GO" id="GO:0006412">
    <property type="term" value="P:translation"/>
    <property type="evidence" value="ECO:0007669"/>
    <property type="project" value="UniProtKB-UniRule"/>
</dbReference>
<evidence type="ECO:0000256" key="5">
    <source>
        <dbReference type="RuleBase" id="RU000562"/>
    </source>
</evidence>
<dbReference type="Gene3D" id="1.10.150.20">
    <property type="entry name" value="5' to 3' exonuclease, C-terminal subdomain"/>
    <property type="match status" value="1"/>
</dbReference>
<dbReference type="HAMAP" id="MF_01363">
    <property type="entry name" value="Ribosomal_bL21"/>
    <property type="match status" value="1"/>
</dbReference>
<proteinExistence type="inferred from homology"/>
<feature type="region of interest" description="Disordered" evidence="6">
    <location>
        <begin position="107"/>
        <end position="153"/>
    </location>
</feature>
<evidence type="ECO:0000256" key="4">
    <source>
        <dbReference type="HAMAP-Rule" id="MF_01363"/>
    </source>
</evidence>
<dbReference type="OrthoDB" id="9813334at2"/>
<dbReference type="RefSeq" id="WP_054000469.1">
    <property type="nucleotide sequence ID" value="NZ_JXMU01000038.1"/>
</dbReference>
<dbReference type="SUPFAM" id="SSF141091">
    <property type="entry name" value="L21p-like"/>
    <property type="match status" value="1"/>
</dbReference>
<dbReference type="SUPFAM" id="SSF47794">
    <property type="entry name" value="Rad51 N-terminal domain-like"/>
    <property type="match status" value="1"/>
</dbReference>
<keyword evidence="3 4" id="KW-0687">Ribonucleoprotein</keyword>
<accession>A0A0N0E6E7</accession>
<dbReference type="GO" id="GO:0005840">
    <property type="term" value="C:ribosome"/>
    <property type="evidence" value="ECO:0007669"/>
    <property type="project" value="UniProtKB-KW"/>
</dbReference>
<dbReference type="InterPro" id="IPR010995">
    <property type="entry name" value="DNA_repair_Rad51/TF_NusA_a-hlx"/>
</dbReference>
<evidence type="ECO:0000256" key="3">
    <source>
        <dbReference type="ARBA" id="ARBA00023274"/>
    </source>
</evidence>
<dbReference type="PATRIC" id="fig|1514904.3.peg.2694"/>
<evidence type="ECO:0000256" key="1">
    <source>
        <dbReference type="ARBA" id="ARBA00008563"/>
    </source>
</evidence>
<dbReference type="EMBL" id="JXMU01000038">
    <property type="protein sequence ID" value="KPA99947.1"/>
    <property type="molecule type" value="Genomic_DNA"/>
</dbReference>
<comment type="function">
    <text evidence="4 5">This protein binds to 23S rRNA in the presence of protein L20.</text>
</comment>
<dbReference type="PANTHER" id="PTHR21349:SF0">
    <property type="entry name" value="LARGE RIBOSOMAL SUBUNIT PROTEIN BL21M"/>
    <property type="match status" value="1"/>
</dbReference>
<dbReference type="GO" id="GO:0005737">
    <property type="term" value="C:cytoplasm"/>
    <property type="evidence" value="ECO:0007669"/>
    <property type="project" value="UniProtKB-ARBA"/>
</dbReference>
<dbReference type="Pfam" id="PF00829">
    <property type="entry name" value="Ribosomal_L21p"/>
    <property type="match status" value="1"/>
</dbReference>